<evidence type="ECO:0000313" key="1">
    <source>
        <dbReference type="EMBL" id="GGI51967.1"/>
    </source>
</evidence>
<proteinExistence type="predicted"/>
<protein>
    <submittedName>
        <fullName evidence="1">Uncharacterized protein</fullName>
    </submittedName>
</protein>
<sequence>MKTSAFDTQRIDRYLLQQLPSGDKLVFDAKLMLCPELYETVEWQRKVHQLVQLRGRQQLKTQIKGVEQLVFSQPEYSSFRQRIMRLFGR</sequence>
<dbReference type="AlphaFoldDB" id="A0A917N4C7"/>
<dbReference type="RefSeq" id="WP_188418071.1">
    <property type="nucleotide sequence ID" value="NZ_BMDO01000009.1"/>
</dbReference>
<accession>A0A917N4C7</accession>
<keyword evidence="2" id="KW-1185">Reference proteome</keyword>
<reference evidence="1" key="1">
    <citation type="journal article" date="2014" name="Int. J. Syst. Evol. Microbiol.">
        <title>Complete genome sequence of Corynebacterium casei LMG S-19264T (=DSM 44701T), isolated from a smear-ripened cheese.</title>
        <authorList>
            <consortium name="US DOE Joint Genome Institute (JGI-PGF)"/>
            <person name="Walter F."/>
            <person name="Albersmeier A."/>
            <person name="Kalinowski J."/>
            <person name="Ruckert C."/>
        </authorList>
    </citation>
    <scope>NUCLEOTIDE SEQUENCE</scope>
    <source>
        <strain evidence="1">CCM 8711</strain>
    </source>
</reference>
<name>A0A917N4C7_9SPHI</name>
<dbReference type="Proteomes" id="UP000662074">
    <property type="component" value="Unassembled WGS sequence"/>
</dbReference>
<reference evidence="1" key="2">
    <citation type="submission" date="2020-09" db="EMBL/GenBank/DDBJ databases">
        <authorList>
            <person name="Sun Q."/>
            <person name="Sedlacek I."/>
        </authorList>
    </citation>
    <scope>NUCLEOTIDE SEQUENCE</scope>
    <source>
        <strain evidence="1">CCM 8711</strain>
    </source>
</reference>
<gene>
    <name evidence="1" type="ORF">GCM10011425_31790</name>
</gene>
<evidence type="ECO:0000313" key="2">
    <source>
        <dbReference type="Proteomes" id="UP000662074"/>
    </source>
</evidence>
<dbReference type="EMBL" id="BMDO01000009">
    <property type="protein sequence ID" value="GGI51967.1"/>
    <property type="molecule type" value="Genomic_DNA"/>
</dbReference>
<comment type="caution">
    <text evidence="1">The sequence shown here is derived from an EMBL/GenBank/DDBJ whole genome shotgun (WGS) entry which is preliminary data.</text>
</comment>
<organism evidence="1 2">
    <name type="scientific">Mucilaginibacter galii</name>
    <dbReference type="NCBI Taxonomy" id="2005073"/>
    <lineage>
        <taxon>Bacteria</taxon>
        <taxon>Pseudomonadati</taxon>
        <taxon>Bacteroidota</taxon>
        <taxon>Sphingobacteriia</taxon>
        <taxon>Sphingobacteriales</taxon>
        <taxon>Sphingobacteriaceae</taxon>
        <taxon>Mucilaginibacter</taxon>
    </lineage>
</organism>